<name>A0ABW0ZCC3_9ACTN</name>
<comment type="caution">
    <text evidence="2">The sequence shown here is derived from an EMBL/GenBank/DDBJ whole genome shotgun (WGS) entry which is preliminary data.</text>
</comment>
<accession>A0ABW0ZCC3</accession>
<keyword evidence="3" id="KW-1185">Reference proteome</keyword>
<dbReference type="RefSeq" id="WP_136436976.1">
    <property type="nucleotide sequence ID" value="NZ_JBHSNS010000002.1"/>
</dbReference>
<evidence type="ECO:0000256" key="1">
    <source>
        <dbReference type="SAM" id="Phobius"/>
    </source>
</evidence>
<proteinExistence type="predicted"/>
<keyword evidence="1" id="KW-1133">Transmembrane helix</keyword>
<dbReference type="Proteomes" id="UP001596072">
    <property type="component" value="Unassembled WGS sequence"/>
</dbReference>
<feature type="transmembrane region" description="Helical" evidence="1">
    <location>
        <begin position="39"/>
        <end position="56"/>
    </location>
</feature>
<protein>
    <recommendedName>
        <fullName evidence="4">Major facilitator superfamily (MFS) profile domain-containing protein</fullName>
    </recommendedName>
</protein>
<feature type="transmembrane region" description="Helical" evidence="1">
    <location>
        <begin position="101"/>
        <end position="123"/>
    </location>
</feature>
<feature type="transmembrane region" description="Helical" evidence="1">
    <location>
        <begin position="68"/>
        <end position="89"/>
    </location>
</feature>
<dbReference type="EMBL" id="JBHSNS010000002">
    <property type="protein sequence ID" value="MFC5728631.1"/>
    <property type="molecule type" value="Genomic_DNA"/>
</dbReference>
<evidence type="ECO:0000313" key="3">
    <source>
        <dbReference type="Proteomes" id="UP001596072"/>
    </source>
</evidence>
<gene>
    <name evidence="2" type="ORF">ACFPQB_06845</name>
</gene>
<sequence length="163" mass="16785">MLPGVRGAADERLHRDAEAFSVVGRVVNSLGWEIFRGQFAGLLAGATSGAVLAVLLSGVDPMWHESAVLISLSGMLMGGFLGGVSGSVAGLTLRFMRRVPVGLAATTTGLVVALTVAVTLFLIGWTSPSPNPWRFPGVIGGFAGVSAACATPWIRRSPTNASH</sequence>
<reference evidence="3" key="1">
    <citation type="journal article" date="2019" name="Int. J. Syst. Evol. Microbiol.">
        <title>The Global Catalogue of Microorganisms (GCM) 10K type strain sequencing project: providing services to taxonomists for standard genome sequencing and annotation.</title>
        <authorList>
            <consortium name="The Broad Institute Genomics Platform"/>
            <consortium name="The Broad Institute Genome Sequencing Center for Infectious Disease"/>
            <person name="Wu L."/>
            <person name="Ma J."/>
        </authorList>
    </citation>
    <scope>NUCLEOTIDE SEQUENCE [LARGE SCALE GENOMIC DNA]</scope>
    <source>
        <strain evidence="3">YIM 94188</strain>
    </source>
</reference>
<keyword evidence="1" id="KW-0812">Transmembrane</keyword>
<keyword evidence="1" id="KW-0472">Membrane</keyword>
<evidence type="ECO:0000313" key="2">
    <source>
        <dbReference type="EMBL" id="MFC5728631.1"/>
    </source>
</evidence>
<feature type="transmembrane region" description="Helical" evidence="1">
    <location>
        <begin position="135"/>
        <end position="154"/>
    </location>
</feature>
<evidence type="ECO:0008006" key="4">
    <source>
        <dbReference type="Google" id="ProtNLM"/>
    </source>
</evidence>
<organism evidence="2 3">
    <name type="scientific">Nocardioides vastitatis</name>
    <dbReference type="NCBI Taxonomy" id="2568655"/>
    <lineage>
        <taxon>Bacteria</taxon>
        <taxon>Bacillati</taxon>
        <taxon>Actinomycetota</taxon>
        <taxon>Actinomycetes</taxon>
        <taxon>Propionibacteriales</taxon>
        <taxon>Nocardioidaceae</taxon>
        <taxon>Nocardioides</taxon>
    </lineage>
</organism>